<sequence length="323" mass="37403">MKLTFEKSKTKQQGIYVSYRALQFKDLKLIDKMIYSVLEDRMKSSIKRMNFYDIDRCDYYVVYEQDKMADFLGVHPNTVFNSLKKLNNLGYIDRVEQQYSADKIFMPLSVLTKFVGTFSQNLLANHFIKPLSKNTIGTSVTVNGTYGQNKKENKKNEQKQQSDNSKDNGFNIDGDKNKITFKDRDIKNMLLMGLRNRGMSHDLAYTLDKYSENSNVMYKYAGLIFKTKDSSKKKYKAKGYIEAADALTFEHNEGLSDSIRQAFLNAVISIHVRKDIKNKEAYMARALYTCFDNEVADIITGIDNPMRNYEVDGFNIPIMKLDR</sequence>
<dbReference type="EMBL" id="QUAM01000008">
    <property type="protein sequence ID" value="TPR12411.1"/>
    <property type="molecule type" value="Genomic_DNA"/>
</dbReference>
<proteinExistence type="predicted"/>
<gene>
    <name evidence="3" type="ORF">DY048_07625</name>
</gene>
<feature type="region of interest" description="Disordered" evidence="1">
    <location>
        <begin position="144"/>
        <end position="171"/>
    </location>
</feature>
<dbReference type="RefSeq" id="WP_105988417.1">
    <property type="nucleotide sequence ID" value="NZ_POST01000007.1"/>
</dbReference>
<dbReference type="Proteomes" id="UP000767392">
    <property type="component" value="Unassembled WGS sequence"/>
</dbReference>
<feature type="domain" description="Replication initiator protein A C-terminal" evidence="2">
    <location>
        <begin position="201"/>
        <end position="293"/>
    </location>
</feature>
<evidence type="ECO:0000256" key="1">
    <source>
        <dbReference type="SAM" id="MobiDB-lite"/>
    </source>
</evidence>
<evidence type="ECO:0000313" key="4">
    <source>
        <dbReference type="Proteomes" id="UP000767392"/>
    </source>
</evidence>
<feature type="compositionally biased region" description="Basic and acidic residues" evidence="1">
    <location>
        <begin position="149"/>
        <end position="166"/>
    </location>
</feature>
<keyword evidence="4" id="KW-1185">Reference proteome</keyword>
<dbReference type="InterPro" id="IPR041151">
    <property type="entry name" value="Bac_RepA_C"/>
</dbReference>
<organism evidence="3 4">
    <name type="scientific">Apilactobacillus timberlakei</name>
    <dbReference type="NCBI Taxonomy" id="2008380"/>
    <lineage>
        <taxon>Bacteria</taxon>
        <taxon>Bacillati</taxon>
        <taxon>Bacillota</taxon>
        <taxon>Bacilli</taxon>
        <taxon>Lactobacillales</taxon>
        <taxon>Lactobacillaceae</taxon>
        <taxon>Apilactobacillus</taxon>
    </lineage>
</organism>
<comment type="caution">
    <text evidence="3">The sequence shown here is derived from an EMBL/GenBank/DDBJ whole genome shotgun (WGS) entry which is preliminary data.</text>
</comment>
<protein>
    <recommendedName>
        <fullName evidence="2">Replication initiator protein A C-terminal domain-containing protein</fullName>
    </recommendedName>
</protein>
<name>A0ABY2YR53_9LACO</name>
<dbReference type="Pfam" id="PF18008">
    <property type="entry name" value="Bac_RepA_C"/>
    <property type="match status" value="1"/>
</dbReference>
<reference evidence="3 4" key="1">
    <citation type="submission" date="2018-08" db="EMBL/GenBank/DDBJ databases">
        <title>Comparative genomics of wild bee and flower associated Lactobacillus reveals potential adaptation to the bee host.</title>
        <authorList>
            <person name="Vuong H.Q."/>
            <person name="Mcfrederick Q.S."/>
        </authorList>
    </citation>
    <scope>NUCLEOTIDE SEQUENCE [LARGE SCALE GENOMIC DNA]</scope>
    <source>
        <strain evidence="3 4">HV_04</strain>
    </source>
</reference>
<accession>A0ABY2YR53</accession>
<evidence type="ECO:0000313" key="3">
    <source>
        <dbReference type="EMBL" id="TPR12411.1"/>
    </source>
</evidence>
<evidence type="ECO:0000259" key="2">
    <source>
        <dbReference type="Pfam" id="PF18008"/>
    </source>
</evidence>